<name>A0A556MUV6_9SPHI</name>
<gene>
    <name evidence="2" type="ORF">FO440_05890</name>
</gene>
<comment type="caution">
    <text evidence="2">The sequence shown here is derived from an EMBL/GenBank/DDBJ whole genome shotgun (WGS) entry which is preliminary data.</text>
</comment>
<protein>
    <submittedName>
        <fullName evidence="2">Uncharacterized protein</fullName>
    </submittedName>
</protein>
<evidence type="ECO:0000313" key="3">
    <source>
        <dbReference type="Proteomes" id="UP000318733"/>
    </source>
</evidence>
<dbReference type="OrthoDB" id="9942788at2"/>
<evidence type="ECO:0000313" key="2">
    <source>
        <dbReference type="EMBL" id="TSJ43720.1"/>
    </source>
</evidence>
<feature type="compositionally biased region" description="Basic and acidic residues" evidence="1">
    <location>
        <begin position="63"/>
        <end position="72"/>
    </location>
</feature>
<reference evidence="2 3" key="1">
    <citation type="submission" date="2019-07" db="EMBL/GenBank/DDBJ databases">
        <authorList>
            <person name="Huq M.A."/>
        </authorList>
    </citation>
    <scope>NUCLEOTIDE SEQUENCE [LARGE SCALE GENOMIC DNA]</scope>
    <source>
        <strain evidence="2 3">MAH-19</strain>
    </source>
</reference>
<organism evidence="2 3">
    <name type="scientific">Mucilaginibacter corticis</name>
    <dbReference type="NCBI Taxonomy" id="2597670"/>
    <lineage>
        <taxon>Bacteria</taxon>
        <taxon>Pseudomonadati</taxon>
        <taxon>Bacteroidota</taxon>
        <taxon>Sphingobacteriia</taxon>
        <taxon>Sphingobacteriales</taxon>
        <taxon>Sphingobacteriaceae</taxon>
        <taxon>Mucilaginibacter</taxon>
    </lineage>
</organism>
<dbReference type="RefSeq" id="WP_144247286.1">
    <property type="nucleotide sequence ID" value="NZ_VLPK01000001.1"/>
</dbReference>
<feature type="region of interest" description="Disordered" evidence="1">
    <location>
        <begin position="1"/>
        <end position="72"/>
    </location>
</feature>
<keyword evidence="3" id="KW-1185">Reference proteome</keyword>
<accession>A0A556MUV6</accession>
<evidence type="ECO:0000256" key="1">
    <source>
        <dbReference type="SAM" id="MobiDB-lite"/>
    </source>
</evidence>
<sequence length="72" mass="8097">MAPDEETPVNEEKEDDFPEITTNDHGQATTISPGDYPELDTNDVGQKYLIEELPPESFPEIDTNDRGDESEE</sequence>
<feature type="compositionally biased region" description="Polar residues" evidence="1">
    <location>
        <begin position="20"/>
        <end position="32"/>
    </location>
</feature>
<feature type="compositionally biased region" description="Acidic residues" evidence="1">
    <location>
        <begin position="1"/>
        <end position="18"/>
    </location>
</feature>
<proteinExistence type="predicted"/>
<dbReference type="AlphaFoldDB" id="A0A556MUV6"/>
<dbReference type="Proteomes" id="UP000318733">
    <property type="component" value="Unassembled WGS sequence"/>
</dbReference>
<dbReference type="EMBL" id="VLPK01000001">
    <property type="protein sequence ID" value="TSJ43720.1"/>
    <property type="molecule type" value="Genomic_DNA"/>
</dbReference>